<evidence type="ECO:0000256" key="5">
    <source>
        <dbReference type="ARBA" id="ARBA00022827"/>
    </source>
</evidence>
<evidence type="ECO:0000256" key="7">
    <source>
        <dbReference type="ARBA" id="ARBA00023136"/>
    </source>
</evidence>
<dbReference type="Gene3D" id="2.40.30.10">
    <property type="entry name" value="Translation factors"/>
    <property type="match status" value="1"/>
</dbReference>
<dbReference type="PANTHER" id="PTHR19370">
    <property type="entry name" value="NADH-CYTOCHROME B5 REDUCTASE"/>
    <property type="match status" value="1"/>
</dbReference>
<dbReference type="Proteomes" id="UP000799444">
    <property type="component" value="Unassembled WGS sequence"/>
</dbReference>
<evidence type="ECO:0000313" key="10">
    <source>
        <dbReference type="EMBL" id="KAF2728342.1"/>
    </source>
</evidence>
<dbReference type="GO" id="GO:0016020">
    <property type="term" value="C:membrane"/>
    <property type="evidence" value="ECO:0007669"/>
    <property type="project" value="UniProtKB-SubCell"/>
</dbReference>
<keyword evidence="7" id="KW-0472">Membrane</keyword>
<evidence type="ECO:0000256" key="1">
    <source>
        <dbReference type="ARBA" id="ARBA00001974"/>
    </source>
</evidence>
<dbReference type="InterPro" id="IPR017938">
    <property type="entry name" value="Riboflavin_synthase-like_b-brl"/>
</dbReference>
<dbReference type="PRINTS" id="PR00406">
    <property type="entry name" value="CYTB5RDTASE"/>
</dbReference>
<dbReference type="PANTHER" id="PTHR19370:SF189">
    <property type="entry name" value="CYTOCHROME C MITOCHONDRIAL IMPORT FACTOR CYC2"/>
    <property type="match status" value="1"/>
</dbReference>
<proteinExistence type="inferred from homology"/>
<keyword evidence="4 8" id="KW-0285">Flavoprotein</keyword>
<protein>
    <recommendedName>
        <fullName evidence="9">FAD-binding FR-type domain-containing protein</fullName>
    </recommendedName>
</protein>
<dbReference type="SUPFAM" id="SSF63380">
    <property type="entry name" value="Riboflavin synthase domain-like"/>
    <property type="match status" value="1"/>
</dbReference>
<accession>A0A9P4QJB5</accession>
<dbReference type="Pfam" id="PF00175">
    <property type="entry name" value="NAD_binding_1"/>
    <property type="match status" value="1"/>
</dbReference>
<name>A0A9P4QJB5_9PLEO</name>
<sequence>MPLFQSSLLRPRPGVLIVLGTSVLGGAAYRFAKPSSTPEGSLNPHTFTGYALISKQYVSPTSAIFTLRDHDGASDLESVKEVWKRSVWSVQVKQPQLQIARAYTPLPATERRRKDNTVAPDDIQLLIRQEDRGEVSTYLHRLPQQATIEVRGPNVECELPHDIKEVIFLAGGTGIAPAMQVASALARRTDSRMDILWANRRRSECAGGVSDDKNIQSDKKQRLGLWQSFWGPADEGTEEQPIDSYSGQTKGILVLELEALKERSKAHAKGLSVQYYVDEENTFIQPGDIVKRLKPNSQEDQGSRVILVSGPVGFIEHYAGKKVWVGGQETQGPLGGVLGQMDLKGWTVVKL</sequence>
<feature type="binding site" evidence="8">
    <location>
        <position position="126"/>
    </location>
    <ligand>
        <name>FAD</name>
        <dbReference type="ChEBI" id="CHEBI:57692"/>
    </ligand>
</feature>
<organism evidence="10 11">
    <name type="scientific">Polyplosphaeria fusca</name>
    <dbReference type="NCBI Taxonomy" id="682080"/>
    <lineage>
        <taxon>Eukaryota</taxon>
        <taxon>Fungi</taxon>
        <taxon>Dikarya</taxon>
        <taxon>Ascomycota</taxon>
        <taxon>Pezizomycotina</taxon>
        <taxon>Dothideomycetes</taxon>
        <taxon>Pleosporomycetidae</taxon>
        <taxon>Pleosporales</taxon>
        <taxon>Tetraplosphaeriaceae</taxon>
        <taxon>Polyplosphaeria</taxon>
    </lineage>
</organism>
<keyword evidence="5 8" id="KW-0274">FAD</keyword>
<gene>
    <name evidence="10" type="ORF">EJ04DRAFT_101640</name>
</gene>
<evidence type="ECO:0000256" key="2">
    <source>
        <dbReference type="ARBA" id="ARBA00004370"/>
    </source>
</evidence>
<dbReference type="GO" id="GO:0005739">
    <property type="term" value="C:mitochondrion"/>
    <property type="evidence" value="ECO:0007669"/>
    <property type="project" value="TreeGrafter"/>
</dbReference>
<dbReference type="InterPro" id="IPR001433">
    <property type="entry name" value="OxRdtase_FAD/NAD-bd"/>
</dbReference>
<dbReference type="Pfam" id="PF00970">
    <property type="entry name" value="FAD_binding_6"/>
    <property type="match status" value="1"/>
</dbReference>
<dbReference type="InterPro" id="IPR039261">
    <property type="entry name" value="FNR_nucleotide-bd"/>
</dbReference>
<dbReference type="SUPFAM" id="SSF52343">
    <property type="entry name" value="Ferredoxin reductase-like, C-terminal NADP-linked domain"/>
    <property type="match status" value="1"/>
</dbReference>
<keyword evidence="11" id="KW-1185">Reference proteome</keyword>
<feature type="binding site" evidence="8">
    <location>
        <position position="101"/>
    </location>
    <ligand>
        <name>FAD</name>
        <dbReference type="ChEBI" id="CHEBI:57692"/>
    </ligand>
</feature>
<dbReference type="InterPro" id="IPR017927">
    <property type="entry name" value="FAD-bd_FR_type"/>
</dbReference>
<comment type="cofactor">
    <cofactor evidence="1 8">
        <name>FAD</name>
        <dbReference type="ChEBI" id="CHEBI:57692"/>
    </cofactor>
</comment>
<dbReference type="InterPro" id="IPR001834">
    <property type="entry name" value="CBR-like"/>
</dbReference>
<evidence type="ECO:0000256" key="8">
    <source>
        <dbReference type="PIRSR" id="PIRSR601834-1"/>
    </source>
</evidence>
<feature type="binding site" evidence="8">
    <location>
        <position position="136"/>
    </location>
    <ligand>
        <name>FAD</name>
        <dbReference type="ChEBI" id="CHEBI:57692"/>
    </ligand>
</feature>
<dbReference type="AlphaFoldDB" id="A0A9P4QJB5"/>
<reference evidence="10" key="1">
    <citation type="journal article" date="2020" name="Stud. Mycol.">
        <title>101 Dothideomycetes genomes: a test case for predicting lifestyles and emergence of pathogens.</title>
        <authorList>
            <person name="Haridas S."/>
            <person name="Albert R."/>
            <person name="Binder M."/>
            <person name="Bloem J."/>
            <person name="Labutti K."/>
            <person name="Salamov A."/>
            <person name="Andreopoulos B."/>
            <person name="Baker S."/>
            <person name="Barry K."/>
            <person name="Bills G."/>
            <person name="Bluhm B."/>
            <person name="Cannon C."/>
            <person name="Castanera R."/>
            <person name="Culley D."/>
            <person name="Daum C."/>
            <person name="Ezra D."/>
            <person name="Gonzalez J."/>
            <person name="Henrissat B."/>
            <person name="Kuo A."/>
            <person name="Liang C."/>
            <person name="Lipzen A."/>
            <person name="Lutzoni F."/>
            <person name="Magnuson J."/>
            <person name="Mondo S."/>
            <person name="Nolan M."/>
            <person name="Ohm R."/>
            <person name="Pangilinan J."/>
            <person name="Park H.-J."/>
            <person name="Ramirez L."/>
            <person name="Alfaro M."/>
            <person name="Sun H."/>
            <person name="Tritt A."/>
            <person name="Yoshinaga Y."/>
            <person name="Zwiers L.-H."/>
            <person name="Turgeon B."/>
            <person name="Goodwin S."/>
            <person name="Spatafora J."/>
            <person name="Crous P."/>
            <person name="Grigoriev I."/>
        </authorList>
    </citation>
    <scope>NUCLEOTIDE SEQUENCE</scope>
    <source>
        <strain evidence="10">CBS 125425</strain>
    </source>
</reference>
<evidence type="ECO:0000259" key="9">
    <source>
        <dbReference type="PROSITE" id="PS51384"/>
    </source>
</evidence>
<keyword evidence="6" id="KW-0560">Oxidoreductase</keyword>
<evidence type="ECO:0000256" key="4">
    <source>
        <dbReference type="ARBA" id="ARBA00022630"/>
    </source>
</evidence>
<comment type="caution">
    <text evidence="10">The sequence shown here is derived from an EMBL/GenBank/DDBJ whole genome shotgun (WGS) entry which is preliminary data.</text>
</comment>
<evidence type="ECO:0000256" key="6">
    <source>
        <dbReference type="ARBA" id="ARBA00023002"/>
    </source>
</evidence>
<evidence type="ECO:0000313" key="11">
    <source>
        <dbReference type="Proteomes" id="UP000799444"/>
    </source>
</evidence>
<dbReference type="CDD" id="cd06183">
    <property type="entry name" value="cyt_b5_reduct_like"/>
    <property type="match status" value="1"/>
</dbReference>
<feature type="binding site" evidence="8">
    <location>
        <position position="135"/>
    </location>
    <ligand>
        <name>FAD</name>
        <dbReference type="ChEBI" id="CHEBI:57692"/>
    </ligand>
</feature>
<dbReference type="PROSITE" id="PS51384">
    <property type="entry name" value="FAD_FR"/>
    <property type="match status" value="1"/>
</dbReference>
<dbReference type="GO" id="GO:0016491">
    <property type="term" value="F:oxidoreductase activity"/>
    <property type="evidence" value="ECO:0007669"/>
    <property type="project" value="UniProtKB-KW"/>
</dbReference>
<evidence type="ECO:0000256" key="3">
    <source>
        <dbReference type="ARBA" id="ARBA00006105"/>
    </source>
</evidence>
<dbReference type="EMBL" id="ML996284">
    <property type="protein sequence ID" value="KAF2728342.1"/>
    <property type="molecule type" value="Genomic_DNA"/>
</dbReference>
<dbReference type="Gene3D" id="3.40.50.80">
    <property type="entry name" value="Nucleotide-binding domain of ferredoxin-NADP reductase (FNR) module"/>
    <property type="match status" value="1"/>
</dbReference>
<feature type="binding site" evidence="8">
    <location>
        <position position="103"/>
    </location>
    <ligand>
        <name>FAD</name>
        <dbReference type="ChEBI" id="CHEBI:57692"/>
    </ligand>
</feature>
<dbReference type="InterPro" id="IPR008333">
    <property type="entry name" value="Cbr1-like_FAD-bd_dom"/>
</dbReference>
<dbReference type="OrthoDB" id="432685at2759"/>
<comment type="similarity">
    <text evidence="3">Belongs to the flavoprotein pyridine nucleotide cytochrome reductase family.</text>
</comment>
<feature type="domain" description="FAD-binding FR-type" evidence="9">
    <location>
        <begin position="45"/>
        <end position="160"/>
    </location>
</feature>
<comment type="subcellular location">
    <subcellularLocation>
        <location evidence="2">Membrane</location>
    </subcellularLocation>
</comment>